<dbReference type="AlphaFoldDB" id="A0A6P7GF68"/>
<keyword evidence="2" id="KW-0812">Transmembrane</keyword>
<evidence type="ECO:0000313" key="3">
    <source>
        <dbReference type="RefSeq" id="XP_028148259.1"/>
    </source>
</evidence>
<evidence type="ECO:0000256" key="1">
    <source>
        <dbReference type="SAM" id="MobiDB-lite"/>
    </source>
</evidence>
<gene>
    <name evidence="3" type="primary">LOC114341650</name>
</gene>
<dbReference type="KEGG" id="dvv:114341650"/>
<keyword evidence="2" id="KW-0472">Membrane</keyword>
<dbReference type="OrthoDB" id="6759640at2759"/>
<evidence type="ECO:0000256" key="2">
    <source>
        <dbReference type="SAM" id="Phobius"/>
    </source>
</evidence>
<protein>
    <submittedName>
        <fullName evidence="3">Uncharacterized protein LOC114341650</fullName>
    </submittedName>
</protein>
<proteinExistence type="predicted"/>
<sequence>MSILLNSGSAKQYLSAVKQMLPRNVQLTLTQKVIIVSISTGVVFIGVLARLLRRKKNVVDPSKLPRNIFNGKLSRIPGMRSPFPDMGSVASSGRRSGTYSVTGDRLNRHGSIVASGKASIASGSVVSNGLPIPEGLNTSNLTPQQLGVMAKE</sequence>
<dbReference type="InParanoid" id="A0A6P7GF68"/>
<feature type="transmembrane region" description="Helical" evidence="2">
    <location>
        <begin position="33"/>
        <end position="52"/>
    </location>
</feature>
<feature type="compositionally biased region" description="Polar residues" evidence="1">
    <location>
        <begin position="136"/>
        <end position="145"/>
    </location>
</feature>
<feature type="region of interest" description="Disordered" evidence="1">
    <location>
        <begin position="132"/>
        <end position="152"/>
    </location>
</feature>
<reference evidence="3" key="1">
    <citation type="submission" date="2025-08" db="UniProtKB">
        <authorList>
            <consortium name="RefSeq"/>
        </authorList>
    </citation>
    <scope>IDENTIFICATION</scope>
    <source>
        <tissue evidence="3">Whole insect</tissue>
    </source>
</reference>
<accession>A0A6P7GF68</accession>
<organism evidence="3">
    <name type="scientific">Diabrotica virgifera virgifera</name>
    <name type="common">western corn rootworm</name>
    <dbReference type="NCBI Taxonomy" id="50390"/>
    <lineage>
        <taxon>Eukaryota</taxon>
        <taxon>Metazoa</taxon>
        <taxon>Ecdysozoa</taxon>
        <taxon>Arthropoda</taxon>
        <taxon>Hexapoda</taxon>
        <taxon>Insecta</taxon>
        <taxon>Pterygota</taxon>
        <taxon>Neoptera</taxon>
        <taxon>Endopterygota</taxon>
        <taxon>Coleoptera</taxon>
        <taxon>Polyphaga</taxon>
        <taxon>Cucujiformia</taxon>
        <taxon>Chrysomeloidea</taxon>
        <taxon>Chrysomelidae</taxon>
        <taxon>Galerucinae</taxon>
        <taxon>Diabroticina</taxon>
        <taxon>Diabroticites</taxon>
        <taxon>Diabrotica</taxon>
    </lineage>
</organism>
<name>A0A6P7GF68_DIAVI</name>
<keyword evidence="2" id="KW-1133">Transmembrane helix</keyword>
<dbReference type="RefSeq" id="XP_028148259.1">
    <property type="nucleotide sequence ID" value="XM_028292458.1"/>
</dbReference>